<dbReference type="EMBL" id="JAKOGI010002677">
    <property type="protein sequence ID" value="KAJ8421544.1"/>
    <property type="molecule type" value="Genomic_DNA"/>
</dbReference>
<evidence type="ECO:0000313" key="4">
    <source>
        <dbReference type="Proteomes" id="UP001153076"/>
    </source>
</evidence>
<evidence type="ECO:0000256" key="1">
    <source>
        <dbReference type="SAM" id="MobiDB-lite"/>
    </source>
</evidence>
<gene>
    <name evidence="3" type="ORF">Cgig2_028293</name>
</gene>
<proteinExistence type="predicted"/>
<feature type="domain" description="DUF3615" evidence="2">
    <location>
        <begin position="76"/>
        <end position="176"/>
    </location>
</feature>
<dbReference type="Proteomes" id="UP001153076">
    <property type="component" value="Unassembled WGS sequence"/>
</dbReference>
<comment type="caution">
    <text evidence="3">The sequence shown here is derived from an EMBL/GenBank/DDBJ whole genome shotgun (WGS) entry which is preliminary data.</text>
</comment>
<dbReference type="Pfam" id="PF12274">
    <property type="entry name" value="DUF3615"/>
    <property type="match status" value="1"/>
</dbReference>
<dbReference type="PANTHER" id="PTHR34710">
    <property type="entry name" value="OS03G0834100 PROTEIN"/>
    <property type="match status" value="1"/>
</dbReference>
<feature type="compositionally biased region" description="Low complexity" evidence="1">
    <location>
        <begin position="13"/>
        <end position="26"/>
    </location>
</feature>
<organism evidence="3 4">
    <name type="scientific">Carnegiea gigantea</name>
    <dbReference type="NCBI Taxonomy" id="171969"/>
    <lineage>
        <taxon>Eukaryota</taxon>
        <taxon>Viridiplantae</taxon>
        <taxon>Streptophyta</taxon>
        <taxon>Embryophyta</taxon>
        <taxon>Tracheophyta</taxon>
        <taxon>Spermatophyta</taxon>
        <taxon>Magnoliopsida</taxon>
        <taxon>eudicotyledons</taxon>
        <taxon>Gunneridae</taxon>
        <taxon>Pentapetalae</taxon>
        <taxon>Caryophyllales</taxon>
        <taxon>Cactineae</taxon>
        <taxon>Cactaceae</taxon>
        <taxon>Cactoideae</taxon>
        <taxon>Echinocereeae</taxon>
        <taxon>Carnegiea</taxon>
    </lineage>
</organism>
<keyword evidence="4" id="KW-1185">Reference proteome</keyword>
<protein>
    <recommendedName>
        <fullName evidence="2">DUF3615 domain-containing protein</fullName>
    </recommendedName>
</protein>
<dbReference type="InterPro" id="IPR022059">
    <property type="entry name" value="DUF3615"/>
</dbReference>
<evidence type="ECO:0000313" key="3">
    <source>
        <dbReference type="EMBL" id="KAJ8421544.1"/>
    </source>
</evidence>
<dbReference type="PANTHER" id="PTHR34710:SF20">
    <property type="entry name" value="OS10G0550200 PROTEIN"/>
    <property type="match status" value="1"/>
</dbReference>
<accession>A0A9Q1GLC4</accession>
<feature type="region of interest" description="Disordered" evidence="1">
    <location>
        <begin position="13"/>
        <end position="45"/>
    </location>
</feature>
<reference evidence="3" key="1">
    <citation type="submission" date="2022-04" db="EMBL/GenBank/DDBJ databases">
        <title>Carnegiea gigantea Genome sequencing and assembly v2.</title>
        <authorList>
            <person name="Copetti D."/>
            <person name="Sanderson M.J."/>
            <person name="Burquez A."/>
            <person name="Wojciechowski M.F."/>
        </authorList>
    </citation>
    <scope>NUCLEOTIDE SEQUENCE</scope>
    <source>
        <strain evidence="3">SGP5-SGP5p</strain>
        <tissue evidence="3">Aerial part</tissue>
    </source>
</reference>
<sequence length="192" mass="21263">MVTSKIEIAKDLSSNSNSNSYYNLRSRPVKKTPDEGAAYGKTRKRCQQRNLSPSRKCPFDFRKAYTDQCNRCAVTALSHFNQAAAASNMGVMYELVKAGPSSGFLHRKQGSVYHCNFEAKPTNSSDDSETMLFFGELMRIYPKDPCVTNCCILGSVDDVCLGNNGCGACRSGVHHPSEGFYVGADHPRIYYK</sequence>
<dbReference type="AlphaFoldDB" id="A0A9Q1GLC4"/>
<name>A0A9Q1GLC4_9CARY</name>
<evidence type="ECO:0000259" key="2">
    <source>
        <dbReference type="Pfam" id="PF12274"/>
    </source>
</evidence>